<dbReference type="PATRIC" id="fig|1163407.3.peg.2999"/>
<dbReference type="OrthoDB" id="5889044at2"/>
<dbReference type="EMBL" id="AJXT01000048">
    <property type="protein sequence ID" value="EIL90742.1"/>
    <property type="molecule type" value="Genomic_DNA"/>
</dbReference>
<dbReference type="InterPro" id="IPR032871">
    <property type="entry name" value="AHH_dom_containing"/>
</dbReference>
<evidence type="ECO:0000313" key="1">
    <source>
        <dbReference type="EMBL" id="EIL90742.1"/>
    </source>
</evidence>
<gene>
    <name evidence="1" type="ORF">UU7_14920</name>
</gene>
<name>I4VU51_9GAMM</name>
<dbReference type="Pfam" id="PF14412">
    <property type="entry name" value="AHH"/>
    <property type="match status" value="1"/>
</dbReference>
<accession>I4VU51</accession>
<comment type="caution">
    <text evidence="1">The sequence shown here is derived from an EMBL/GenBank/DDBJ whole genome shotgun (WGS) entry which is preliminary data.</text>
</comment>
<dbReference type="eggNOG" id="ENOG5030W9T">
    <property type="taxonomic scope" value="Bacteria"/>
</dbReference>
<protein>
    <submittedName>
        <fullName evidence="1">Large protein</fullName>
    </submittedName>
</protein>
<organism evidence="1 2">
    <name type="scientific">Rhodanobacter spathiphylli B39</name>
    <dbReference type="NCBI Taxonomy" id="1163407"/>
    <lineage>
        <taxon>Bacteria</taxon>
        <taxon>Pseudomonadati</taxon>
        <taxon>Pseudomonadota</taxon>
        <taxon>Gammaproteobacteria</taxon>
        <taxon>Lysobacterales</taxon>
        <taxon>Rhodanobacteraceae</taxon>
        <taxon>Rhodanobacter</taxon>
    </lineage>
</organism>
<dbReference type="STRING" id="1163407.UU7_14920"/>
<dbReference type="Proteomes" id="UP000003226">
    <property type="component" value="Unassembled WGS sequence"/>
</dbReference>
<dbReference type="AlphaFoldDB" id="I4VU51"/>
<reference evidence="1 2" key="1">
    <citation type="journal article" date="2012" name="J. Bacteriol.">
        <title>Genome sequences for six rhodanobacter strains, isolated from soils and the terrestrial subsurface, with variable denitrification capabilities.</title>
        <authorList>
            <person name="Kostka J.E."/>
            <person name="Green S.J."/>
            <person name="Rishishwar L."/>
            <person name="Prakash O."/>
            <person name="Katz L.S."/>
            <person name="Marino-Ramirez L."/>
            <person name="Jordan I.K."/>
            <person name="Munk C."/>
            <person name="Ivanova N."/>
            <person name="Mikhailova N."/>
            <person name="Watson D.B."/>
            <person name="Brown S.D."/>
            <person name="Palumbo A.V."/>
            <person name="Brooks S.C."/>
        </authorList>
    </citation>
    <scope>NUCLEOTIDE SEQUENCE [LARGE SCALE GENOMIC DNA]</scope>
    <source>
        <strain evidence="1 2">B39</strain>
    </source>
</reference>
<sequence>MGKGSPNLIVPPTDTTEDILNLTVEANFIVPTDAHSNAYELRNELLLQRRLARVRYENGVTLPAKAKKLRADANRKVRHSRTLARNISKATGSTKHAEADAHHIVAAADKRASRSRTLLFRWSIGINDADNGVYLPKKWSSVVPGLDAATAHEVIHTTAYHLAVTSRLILAKPSNQANGRKALQDIRYDILNDEFDY</sequence>
<keyword evidence="2" id="KW-1185">Reference proteome</keyword>
<evidence type="ECO:0000313" key="2">
    <source>
        <dbReference type="Proteomes" id="UP000003226"/>
    </source>
</evidence>
<dbReference type="RefSeq" id="WP_007809717.1">
    <property type="nucleotide sequence ID" value="NZ_AJXT01000048.1"/>
</dbReference>
<proteinExistence type="predicted"/>